<feature type="compositionally biased region" description="Acidic residues" evidence="2">
    <location>
        <begin position="594"/>
        <end position="604"/>
    </location>
</feature>
<evidence type="ECO:0000313" key="4">
    <source>
        <dbReference type="Proteomes" id="UP001187192"/>
    </source>
</evidence>
<protein>
    <submittedName>
        <fullName evidence="3">Uncharacterized protein</fullName>
    </submittedName>
</protein>
<reference evidence="3" key="1">
    <citation type="submission" date="2023-07" db="EMBL/GenBank/DDBJ databases">
        <title>draft genome sequence of fig (Ficus carica).</title>
        <authorList>
            <person name="Takahashi T."/>
            <person name="Nishimura K."/>
        </authorList>
    </citation>
    <scope>NUCLEOTIDE SEQUENCE</scope>
</reference>
<comment type="caution">
    <text evidence="3">The sequence shown here is derived from an EMBL/GenBank/DDBJ whole genome shotgun (WGS) entry which is preliminary data.</text>
</comment>
<dbReference type="Proteomes" id="UP001187192">
    <property type="component" value="Unassembled WGS sequence"/>
</dbReference>
<keyword evidence="1" id="KW-0175">Coiled coil</keyword>
<dbReference type="PANTHER" id="PTHR47747:SF2">
    <property type="entry name" value="RIBONUCLEASE P PROTEIN SUBUNIT P38-LIKE PROTEIN"/>
    <property type="match status" value="1"/>
</dbReference>
<feature type="coiled-coil region" evidence="1">
    <location>
        <begin position="458"/>
        <end position="506"/>
    </location>
</feature>
<evidence type="ECO:0000256" key="2">
    <source>
        <dbReference type="SAM" id="MobiDB-lite"/>
    </source>
</evidence>
<name>A0AA88D7D9_FICCA</name>
<evidence type="ECO:0000313" key="3">
    <source>
        <dbReference type="EMBL" id="GMN44382.1"/>
    </source>
</evidence>
<organism evidence="3 4">
    <name type="scientific">Ficus carica</name>
    <name type="common">Common fig</name>
    <dbReference type="NCBI Taxonomy" id="3494"/>
    <lineage>
        <taxon>Eukaryota</taxon>
        <taxon>Viridiplantae</taxon>
        <taxon>Streptophyta</taxon>
        <taxon>Embryophyta</taxon>
        <taxon>Tracheophyta</taxon>
        <taxon>Spermatophyta</taxon>
        <taxon>Magnoliopsida</taxon>
        <taxon>eudicotyledons</taxon>
        <taxon>Gunneridae</taxon>
        <taxon>Pentapetalae</taxon>
        <taxon>rosids</taxon>
        <taxon>fabids</taxon>
        <taxon>Rosales</taxon>
        <taxon>Moraceae</taxon>
        <taxon>Ficeae</taxon>
        <taxon>Ficus</taxon>
    </lineage>
</organism>
<feature type="coiled-coil region" evidence="1">
    <location>
        <begin position="156"/>
        <end position="258"/>
    </location>
</feature>
<dbReference type="AlphaFoldDB" id="A0AA88D7D9"/>
<feature type="compositionally biased region" description="Basic and acidic residues" evidence="2">
    <location>
        <begin position="569"/>
        <end position="583"/>
    </location>
</feature>
<keyword evidence="4" id="KW-1185">Reference proteome</keyword>
<accession>A0AA88D7D9</accession>
<gene>
    <name evidence="3" type="ORF">TIFTF001_013580</name>
</gene>
<dbReference type="PROSITE" id="PS51257">
    <property type="entry name" value="PROKAR_LIPOPROTEIN"/>
    <property type="match status" value="1"/>
</dbReference>
<sequence length="835" mass="95800">MDGKVVPISNSFASEDKSFDSLYPMYFGVSCAFFAVRLLSLPHDVGNERWSDIREKMLQGSAQLLGLLVWRVQREGLDGGEKCEILLKLKNAEREVAELKRIRREDAKANEKVVSIVAAQEQTWLIERKKLRQHIGALMSELRVQEKRKAQVVSEMSDKLKEMELLVQDREKALEEEGEKRKELEEKLKEVESVAEELREKAKRESQEHSSDLRKHKTAFIELVSNQRHLEADMSRALRQVEAKKRELESVLKQKEESVMMVQKLSAEIVNMHEDLEQKDKILSATLRKSKLDTAEKQMLLKEVKLSKAKRKQAELESERWKAVSESRQERHSLRNMLAKQANSRLEIVPAEKGLHSTPTGSSLSHVGLTKSQPSTALGYEHHSEFANEPELISPPFDSYSLCANEDLADVKQVESWVRSEAERYAAVIEQRHHLEIDAFVEQLRLKDEKLEAFRWRLLSMELESKRLQSHVEGLNKEILQLRHKNMKMEALLLEREEELTALKEQFASQLRSVSCQKYKFHENSHDSAVTENSIWAQVKVIKRHPEEEEQETKTISVDMPQDEESNERDEGISSIDEGRGRDVILTVQSPDKDFDEQKEDPSEEGSSSPLELDVTEKLSPSPSSSSLVTEQHSSNANISQWRMDLHALGVSYKLKRLKQQLIMLERLRGMQESGENKKESNGDGGETGVKDFLSLMSLLNKQVGRYQSLQGKVDDLCKRMHESDLKVCHGDLSTVRAKEKTKKLEHFLEETFQLQRYIVATGQKLMEIQSKITSGLVGVGKEIDKSTGFDMNRFSESVRTLFHDVQRGIEVRIARVIGDLEGTLACEGMIRWKR</sequence>
<proteinExistence type="predicted"/>
<evidence type="ECO:0000256" key="1">
    <source>
        <dbReference type="SAM" id="Coils"/>
    </source>
</evidence>
<dbReference type="PANTHER" id="PTHR47747">
    <property type="entry name" value="RIBONUCLEASE P PROTEIN SUBUNIT P38-LIKE PROTEIN"/>
    <property type="match status" value="1"/>
</dbReference>
<dbReference type="EMBL" id="BTGU01000018">
    <property type="protein sequence ID" value="GMN44382.1"/>
    <property type="molecule type" value="Genomic_DNA"/>
</dbReference>
<feature type="region of interest" description="Disordered" evidence="2">
    <location>
        <begin position="546"/>
        <end position="632"/>
    </location>
</feature>